<dbReference type="Proteomes" id="UP000296216">
    <property type="component" value="Chromosome"/>
</dbReference>
<sequence length="294" mass="33921">MDEESAQVFLPSRERCFERLRLARFGETVTCVHCESDNVVKRGTTGKDAQQHWCKECETYFNDLTNTIFGQHRFELEEMFYIIKEMRSEPTAQIARDLGRDYEAVLNFVHKVQDVSGEIDEFELYEVCEADEVYVTAGEKGIEDEDESPRERGLKKKGRGRFESDKPPVLTLVRRSDGRVRFLVCKNLQGTDEDIAEYGDGSVILCTDDYSIYDGIENKEGVDGHLAVTHSDTYVIGDAHTNTCENRHSFLRQWLAKFRGVSKHHLQKYLNFLALKLNSPEDWFEKLLCYNVSG</sequence>
<evidence type="ECO:0000256" key="1">
    <source>
        <dbReference type="SAM" id="MobiDB-lite"/>
    </source>
</evidence>
<dbReference type="InterPro" id="IPR051354">
    <property type="entry name" value="Transposase_27_IS1"/>
</dbReference>
<reference evidence="3 4" key="1">
    <citation type="journal article" date="2019" name="Microbiol. Resour. Announc.">
        <title>The Genome Sequence of the Halobacterium salinarum Type Strain Is Closely Related to That of Laboratory Strains NRC-1 and R1.</title>
        <authorList>
            <person name="Pfeiffer F."/>
            <person name="Marchfelder A."/>
            <person name="Habermann B."/>
            <person name="Dyall-Smith M.L."/>
        </authorList>
    </citation>
    <scope>NUCLEOTIDE SEQUENCE [LARGE SCALE GENOMIC DNA]</scope>
    <source>
        <strain evidence="4">ATCC 33171 / DSM 3754 / JCM 8978 / NBRC 102687 / NCIMB 764 / 91-R6</strain>
    </source>
</reference>
<evidence type="ECO:0000313" key="4">
    <source>
        <dbReference type="Proteomes" id="UP000296216"/>
    </source>
</evidence>
<dbReference type="PANTHER" id="PTHR33293">
    <property type="entry name" value="INSERTION ELEMENT IS1 1 PROTEIN INSB-RELATED"/>
    <property type="match status" value="1"/>
</dbReference>
<evidence type="ECO:0000313" key="3">
    <source>
        <dbReference type="EMBL" id="QCC44614.1"/>
    </source>
</evidence>
<dbReference type="Pfam" id="PF12762">
    <property type="entry name" value="DDE_Tnp_IS1595"/>
    <property type="match status" value="1"/>
</dbReference>
<protein>
    <submittedName>
        <fullName evidence="3">ISH4-type transposase</fullName>
    </submittedName>
</protein>
<gene>
    <name evidence="3" type="ORF">HBSAL_04535</name>
</gene>
<organism evidence="3 4">
    <name type="scientific">Halobacterium salinarum (strain ATCC 33171 / DSM 3754 / JCM 8978 / NBRC 102687 / NCIMB 764 / 91-R6)</name>
    <dbReference type="NCBI Taxonomy" id="2597657"/>
    <lineage>
        <taxon>Archaea</taxon>
        <taxon>Methanobacteriati</taxon>
        <taxon>Methanobacteriota</taxon>
        <taxon>Stenosarchaea group</taxon>
        <taxon>Halobacteria</taxon>
        <taxon>Halobacteriales</taxon>
        <taxon>Halobacteriaceae</taxon>
        <taxon>Halobacterium</taxon>
    </lineage>
</organism>
<dbReference type="AlphaFoldDB" id="A0A4D6GS84"/>
<dbReference type="EMBL" id="CP038631">
    <property type="protein sequence ID" value="QCC44614.1"/>
    <property type="molecule type" value="Genomic_DNA"/>
</dbReference>
<dbReference type="PANTHER" id="PTHR33293:SF1">
    <property type="entry name" value="INSERTION ELEMENT IS1 1 PROTEIN INSB-RELATED"/>
    <property type="match status" value="1"/>
</dbReference>
<feature type="domain" description="ISXO2-like transposase" evidence="2">
    <location>
        <begin position="123"/>
        <end position="278"/>
    </location>
</feature>
<evidence type="ECO:0000259" key="2">
    <source>
        <dbReference type="SMART" id="SM01126"/>
    </source>
</evidence>
<proteinExistence type="predicted"/>
<dbReference type="SMART" id="SM01126">
    <property type="entry name" value="DDE_Tnp_IS1595"/>
    <property type="match status" value="1"/>
</dbReference>
<dbReference type="NCBIfam" id="NF033547">
    <property type="entry name" value="transpos_IS1595"/>
    <property type="match status" value="1"/>
</dbReference>
<dbReference type="RefSeq" id="WP_136361201.1">
    <property type="nucleotide sequence ID" value="NZ_VRYN01000009.1"/>
</dbReference>
<feature type="region of interest" description="Disordered" evidence="1">
    <location>
        <begin position="140"/>
        <end position="163"/>
    </location>
</feature>
<dbReference type="InterPro" id="IPR024445">
    <property type="entry name" value="Tnp_ISXO2-like"/>
</dbReference>
<name>A0A4D6GS84_HALS9</name>
<accession>A0A4D6GS84</accession>
<dbReference type="GeneID" id="67179628"/>